<evidence type="ECO:0000259" key="7">
    <source>
        <dbReference type="PROSITE" id="PS50929"/>
    </source>
</evidence>
<dbReference type="Pfam" id="PF00005">
    <property type="entry name" value="ABC_tran"/>
    <property type="match status" value="1"/>
</dbReference>
<proteinExistence type="predicted"/>
<dbReference type="Pfam" id="PF00664">
    <property type="entry name" value="ABC_membrane"/>
    <property type="match status" value="1"/>
</dbReference>
<evidence type="ECO:0000259" key="6">
    <source>
        <dbReference type="PROSITE" id="PS50893"/>
    </source>
</evidence>
<dbReference type="KEGG" id="tpol:Mal48_22120"/>
<keyword evidence="2 5" id="KW-0812">Transmembrane</keyword>
<dbReference type="InterPro" id="IPR039421">
    <property type="entry name" value="Type_1_exporter"/>
</dbReference>
<feature type="transmembrane region" description="Helical" evidence="5">
    <location>
        <begin position="410"/>
        <end position="433"/>
    </location>
</feature>
<dbReference type="InterPro" id="IPR036640">
    <property type="entry name" value="ABC1_TM_sf"/>
</dbReference>
<protein>
    <submittedName>
        <fullName evidence="8">Alpha-hemolysin translocation ATP-binding protein HlyB</fullName>
    </submittedName>
</protein>
<dbReference type="InterPro" id="IPR011527">
    <property type="entry name" value="ABC1_TM_dom"/>
</dbReference>
<dbReference type="InterPro" id="IPR027417">
    <property type="entry name" value="P-loop_NTPase"/>
</dbReference>
<dbReference type="GO" id="GO:0005524">
    <property type="term" value="F:ATP binding"/>
    <property type="evidence" value="ECO:0007669"/>
    <property type="project" value="UniProtKB-KW"/>
</dbReference>
<dbReference type="EMBL" id="CP036267">
    <property type="protein sequence ID" value="QDT32962.1"/>
    <property type="molecule type" value="Genomic_DNA"/>
</dbReference>
<feature type="transmembrane region" description="Helical" evidence="5">
    <location>
        <begin position="300"/>
        <end position="324"/>
    </location>
</feature>
<evidence type="ECO:0000256" key="3">
    <source>
        <dbReference type="ARBA" id="ARBA00022989"/>
    </source>
</evidence>
<dbReference type="AlphaFoldDB" id="A0A517QMV2"/>
<feature type="transmembrane region" description="Helical" evidence="5">
    <location>
        <begin position="219"/>
        <end position="243"/>
    </location>
</feature>
<evidence type="ECO:0000256" key="5">
    <source>
        <dbReference type="SAM" id="Phobius"/>
    </source>
</evidence>
<gene>
    <name evidence="8" type="primary">hlyB</name>
    <name evidence="8" type="ORF">Mal48_22120</name>
</gene>
<dbReference type="PROSITE" id="PS50893">
    <property type="entry name" value="ABC_TRANSPORTER_2"/>
    <property type="match status" value="1"/>
</dbReference>
<dbReference type="Proteomes" id="UP000315724">
    <property type="component" value="Chromosome"/>
</dbReference>
<evidence type="ECO:0000256" key="4">
    <source>
        <dbReference type="ARBA" id="ARBA00023136"/>
    </source>
</evidence>
<feature type="domain" description="ABC transporter" evidence="6">
    <location>
        <begin position="501"/>
        <end position="721"/>
    </location>
</feature>
<keyword evidence="8" id="KW-0547">Nucleotide-binding</keyword>
<dbReference type="GO" id="GO:0016887">
    <property type="term" value="F:ATP hydrolysis activity"/>
    <property type="evidence" value="ECO:0007669"/>
    <property type="project" value="InterPro"/>
</dbReference>
<feature type="transmembrane region" description="Helical" evidence="5">
    <location>
        <begin position="330"/>
        <end position="348"/>
    </location>
</feature>
<feature type="domain" description="ABC transmembrane type-1" evidence="7">
    <location>
        <begin position="187"/>
        <end position="468"/>
    </location>
</feature>
<dbReference type="SUPFAM" id="SSF90123">
    <property type="entry name" value="ABC transporter transmembrane region"/>
    <property type="match status" value="1"/>
</dbReference>
<dbReference type="GO" id="GO:0015421">
    <property type="term" value="F:ABC-type oligopeptide transporter activity"/>
    <property type="evidence" value="ECO:0007669"/>
    <property type="project" value="TreeGrafter"/>
</dbReference>
<keyword evidence="8" id="KW-0067">ATP-binding</keyword>
<dbReference type="PANTHER" id="PTHR43394">
    <property type="entry name" value="ATP-DEPENDENT PERMEASE MDL1, MITOCHONDRIAL"/>
    <property type="match status" value="1"/>
</dbReference>
<name>A0A517QMV2_9PLAN</name>
<evidence type="ECO:0000313" key="8">
    <source>
        <dbReference type="EMBL" id="QDT32962.1"/>
    </source>
</evidence>
<dbReference type="Gene3D" id="1.20.1560.10">
    <property type="entry name" value="ABC transporter type 1, transmembrane domain"/>
    <property type="match status" value="1"/>
</dbReference>
<evidence type="ECO:0000313" key="9">
    <source>
        <dbReference type="Proteomes" id="UP000315724"/>
    </source>
</evidence>
<dbReference type="GO" id="GO:0005886">
    <property type="term" value="C:plasma membrane"/>
    <property type="evidence" value="ECO:0007669"/>
    <property type="project" value="UniProtKB-SubCell"/>
</dbReference>
<reference evidence="8 9" key="1">
    <citation type="submission" date="2019-02" db="EMBL/GenBank/DDBJ databases">
        <title>Deep-cultivation of Planctomycetes and their phenomic and genomic characterization uncovers novel biology.</title>
        <authorList>
            <person name="Wiegand S."/>
            <person name="Jogler M."/>
            <person name="Boedeker C."/>
            <person name="Pinto D."/>
            <person name="Vollmers J."/>
            <person name="Rivas-Marin E."/>
            <person name="Kohn T."/>
            <person name="Peeters S.H."/>
            <person name="Heuer A."/>
            <person name="Rast P."/>
            <person name="Oberbeckmann S."/>
            <person name="Bunk B."/>
            <person name="Jeske O."/>
            <person name="Meyerdierks A."/>
            <person name="Storesund J.E."/>
            <person name="Kallscheuer N."/>
            <person name="Luecker S."/>
            <person name="Lage O.M."/>
            <person name="Pohl T."/>
            <person name="Merkel B.J."/>
            <person name="Hornburger P."/>
            <person name="Mueller R.-W."/>
            <person name="Bruemmer F."/>
            <person name="Labrenz M."/>
            <person name="Spormann A.M."/>
            <person name="Op den Camp H."/>
            <person name="Overmann J."/>
            <person name="Amann R."/>
            <person name="Jetten M.S.M."/>
            <person name="Mascher T."/>
            <person name="Medema M.H."/>
            <person name="Devos D.P."/>
            <person name="Kaster A.-K."/>
            <person name="Ovreas L."/>
            <person name="Rohde M."/>
            <person name="Galperin M.Y."/>
            <person name="Jogler C."/>
        </authorList>
    </citation>
    <scope>NUCLEOTIDE SEQUENCE [LARGE SCALE GENOMIC DNA]</scope>
    <source>
        <strain evidence="8 9">Mal48</strain>
    </source>
</reference>
<accession>A0A517QMV2</accession>
<dbReference type="PROSITE" id="PS50929">
    <property type="entry name" value="ABC_TM1F"/>
    <property type="match status" value="1"/>
</dbReference>
<sequence length="721" mass="79524">MNGSTSRDNLSRTRKKDLESAAWLLEKLAAEVEHHVDRMQIRRAVDEAAHLWSGQTSEDWWKWIVEASRSLGFKCKVIDGTFHQLKSMANDDARLLLRTEDGDWLAVAGSRGRKNLILQPFSKRERNWVGERPFRRSLKINSKDDVIRGVIFEPQLTGTIGAASKTESRIPINRLFALLHPERGDIAVIVIFALVIGILALATPLAVEMLVNTVAFGRVIQPLVVLALMLLAFLTFSAALRALQTIVVEMIQRRLFARVAADLSFRLPRVELESLDGRSGRELVNRFFEIVTIQKSSAQLLLDGISLVLGTLIGMAVLAFYHPWLLGFDVVLLFMIAFIILGLGRGAVQTSVKESKSKYRMAAWLENIVSCPIAIRHGGAGEFALERSDRYIHDYLTARKVHFRVLMRQVLFALGLQAFASTVLLGLGGWLVMSGQLTLGQLVASELIVTVIVGSFAKLGKHVESFYDLLAAVDKLGVLLDLPMEDQSGLLTFPRATAARVQIHNLSYSGKSGKDMAPGVNAQIAPGERVVVYGHGGSGKSQLLDMLFGTRTPSKGYLAINNIDPRDLRPDALRSHVSLVRNIEVFEGTIAENIHLKRPEVLIHDVRDALLKVGLLDKVLALRDGLGTEISEDGYPLSESQLKKLMIARGIVNSPSLLLIDGLLDELPDDDVQLISEVLFADSAPWTLIVVSGREHLIKKATMKLQLGKNSETLSNGVAHV</sequence>
<keyword evidence="4 5" id="KW-0472">Membrane</keyword>
<evidence type="ECO:0000256" key="1">
    <source>
        <dbReference type="ARBA" id="ARBA00004651"/>
    </source>
</evidence>
<comment type="subcellular location">
    <subcellularLocation>
        <location evidence="1">Cell membrane</location>
        <topology evidence="1">Multi-pass membrane protein</topology>
    </subcellularLocation>
</comment>
<evidence type="ECO:0000256" key="2">
    <source>
        <dbReference type="ARBA" id="ARBA00022692"/>
    </source>
</evidence>
<dbReference type="Gene3D" id="3.40.50.300">
    <property type="entry name" value="P-loop containing nucleotide triphosphate hydrolases"/>
    <property type="match status" value="1"/>
</dbReference>
<dbReference type="InterPro" id="IPR003439">
    <property type="entry name" value="ABC_transporter-like_ATP-bd"/>
</dbReference>
<dbReference type="PANTHER" id="PTHR43394:SF4">
    <property type="entry name" value="TOXIN SECRETION ABC TRANSPORTER ATP-BINDING PROTEIN"/>
    <property type="match status" value="1"/>
</dbReference>
<keyword evidence="3 5" id="KW-1133">Transmembrane helix</keyword>
<organism evidence="8 9">
    <name type="scientific">Thalassoglobus polymorphus</name>
    <dbReference type="NCBI Taxonomy" id="2527994"/>
    <lineage>
        <taxon>Bacteria</taxon>
        <taxon>Pseudomonadati</taxon>
        <taxon>Planctomycetota</taxon>
        <taxon>Planctomycetia</taxon>
        <taxon>Planctomycetales</taxon>
        <taxon>Planctomycetaceae</taxon>
        <taxon>Thalassoglobus</taxon>
    </lineage>
</organism>
<keyword evidence="9" id="KW-1185">Reference proteome</keyword>
<feature type="transmembrane region" description="Helical" evidence="5">
    <location>
        <begin position="186"/>
        <end position="207"/>
    </location>
</feature>
<dbReference type="SUPFAM" id="SSF52540">
    <property type="entry name" value="P-loop containing nucleoside triphosphate hydrolases"/>
    <property type="match status" value="1"/>
</dbReference>